<reference evidence="2 3" key="2">
    <citation type="submission" date="2019-08" db="EMBL/GenBank/DDBJ databases">
        <title>Jejuicoccus antrihumi gen. nov., sp. nov., a new member of the family Dermacoccaceae isolated from a cave.</title>
        <authorList>
            <person name="Schumann P."/>
            <person name="Kim I.S."/>
        </authorList>
    </citation>
    <scope>NUCLEOTIDE SEQUENCE [LARGE SCALE GENOMIC DNA]</scope>
    <source>
        <strain evidence="2 3">C5-26</strain>
    </source>
</reference>
<keyword evidence="3" id="KW-1185">Reference proteome</keyword>
<dbReference type="AlphaFoldDB" id="A0A563DXY8"/>
<dbReference type="Proteomes" id="UP000320244">
    <property type="component" value="Unassembled WGS sequence"/>
</dbReference>
<proteinExistence type="predicted"/>
<gene>
    <name evidence="2" type="ORF">FGL98_15725</name>
</gene>
<dbReference type="Gene3D" id="3.40.630.30">
    <property type="match status" value="1"/>
</dbReference>
<keyword evidence="2" id="KW-0808">Transferase</keyword>
<evidence type="ECO:0000313" key="2">
    <source>
        <dbReference type="EMBL" id="TWP34989.1"/>
    </source>
</evidence>
<dbReference type="RefSeq" id="WP_146318141.1">
    <property type="nucleotide sequence ID" value="NZ_VCQV01000023.1"/>
</dbReference>
<name>A0A563DXY8_9MICO</name>
<dbReference type="InterPro" id="IPR016181">
    <property type="entry name" value="Acyl_CoA_acyltransferase"/>
</dbReference>
<feature type="domain" description="N-acetyltransferase" evidence="1">
    <location>
        <begin position="118"/>
        <end position="261"/>
    </location>
</feature>
<dbReference type="SUPFAM" id="SSF55729">
    <property type="entry name" value="Acyl-CoA N-acyltransferases (Nat)"/>
    <property type="match status" value="1"/>
</dbReference>
<comment type="caution">
    <text evidence="2">The sequence shown here is derived from an EMBL/GenBank/DDBJ whole genome shotgun (WGS) entry which is preliminary data.</text>
</comment>
<protein>
    <submittedName>
        <fullName evidence="2">GNAT family N-acetyltransferase</fullName>
    </submittedName>
</protein>
<accession>A0A563DXY8</accession>
<organism evidence="2 3">
    <name type="scientific">Leekyejoonella antrihumi</name>
    <dbReference type="NCBI Taxonomy" id="1660198"/>
    <lineage>
        <taxon>Bacteria</taxon>
        <taxon>Bacillati</taxon>
        <taxon>Actinomycetota</taxon>
        <taxon>Actinomycetes</taxon>
        <taxon>Micrococcales</taxon>
        <taxon>Dermacoccaceae</taxon>
        <taxon>Leekyejoonella</taxon>
    </lineage>
</organism>
<evidence type="ECO:0000259" key="1">
    <source>
        <dbReference type="PROSITE" id="PS51186"/>
    </source>
</evidence>
<evidence type="ECO:0000313" key="3">
    <source>
        <dbReference type="Proteomes" id="UP000320244"/>
    </source>
</evidence>
<sequence>MLKHLPSSTRTDLRIAVLTGTTIEARGDHLVVRTPTNPVYHWGNFVQVVSGDVDDSAHWLQVFEAEFPQAAHRAIGLPRRPEGASWARDGLKIEVAESLTCRMAPAVTPLAQGYAVRPLLSDLDWGARTAGELAENDLTGEYPADEYRSFMANQVAARRDLVDRQQAAWFGAFTPEGALAASLGIVDLGDCARYQSVLTAVGHRRRGLARHLLSVAAEWGFDRGVEELVIVAEADSAAGRLYTRAGFAPGALDYSAYTQAL</sequence>
<dbReference type="Pfam" id="PF00583">
    <property type="entry name" value="Acetyltransf_1"/>
    <property type="match status" value="1"/>
</dbReference>
<reference evidence="2 3" key="1">
    <citation type="submission" date="2019-05" db="EMBL/GenBank/DDBJ databases">
        <authorList>
            <person name="Lee S.D."/>
        </authorList>
    </citation>
    <scope>NUCLEOTIDE SEQUENCE [LARGE SCALE GENOMIC DNA]</scope>
    <source>
        <strain evidence="2 3">C5-26</strain>
    </source>
</reference>
<dbReference type="EMBL" id="VCQV01000023">
    <property type="protein sequence ID" value="TWP34989.1"/>
    <property type="molecule type" value="Genomic_DNA"/>
</dbReference>
<dbReference type="GO" id="GO:0016747">
    <property type="term" value="F:acyltransferase activity, transferring groups other than amino-acyl groups"/>
    <property type="evidence" value="ECO:0007669"/>
    <property type="project" value="InterPro"/>
</dbReference>
<dbReference type="OrthoDB" id="9797456at2"/>
<dbReference type="InterPro" id="IPR000182">
    <property type="entry name" value="GNAT_dom"/>
</dbReference>
<dbReference type="PROSITE" id="PS51186">
    <property type="entry name" value="GNAT"/>
    <property type="match status" value="1"/>
</dbReference>